<gene>
    <name evidence="1" type="ORF">ARMGADRAFT_1004585</name>
</gene>
<reference evidence="2" key="1">
    <citation type="journal article" date="2017" name="Nat. Ecol. Evol.">
        <title>Genome expansion and lineage-specific genetic innovations in the forest pathogenic fungi Armillaria.</title>
        <authorList>
            <person name="Sipos G."/>
            <person name="Prasanna A.N."/>
            <person name="Walter M.C."/>
            <person name="O'Connor E."/>
            <person name="Balint B."/>
            <person name="Krizsan K."/>
            <person name="Kiss B."/>
            <person name="Hess J."/>
            <person name="Varga T."/>
            <person name="Slot J."/>
            <person name="Riley R."/>
            <person name="Boka B."/>
            <person name="Rigling D."/>
            <person name="Barry K."/>
            <person name="Lee J."/>
            <person name="Mihaltcheva S."/>
            <person name="LaButti K."/>
            <person name="Lipzen A."/>
            <person name="Waldron R."/>
            <person name="Moloney N.M."/>
            <person name="Sperisen C."/>
            <person name="Kredics L."/>
            <person name="Vagvoelgyi C."/>
            <person name="Patrignani A."/>
            <person name="Fitzpatrick D."/>
            <person name="Nagy I."/>
            <person name="Doyle S."/>
            <person name="Anderson J.B."/>
            <person name="Grigoriev I.V."/>
            <person name="Gueldener U."/>
            <person name="Muensterkoetter M."/>
            <person name="Nagy L.G."/>
        </authorList>
    </citation>
    <scope>NUCLEOTIDE SEQUENCE [LARGE SCALE GENOMIC DNA]</scope>
    <source>
        <strain evidence="2">Ar21-2</strain>
    </source>
</reference>
<evidence type="ECO:0000313" key="2">
    <source>
        <dbReference type="Proteomes" id="UP000217790"/>
    </source>
</evidence>
<dbReference type="EMBL" id="KZ293644">
    <property type="protein sequence ID" value="PBL03923.1"/>
    <property type="molecule type" value="Genomic_DNA"/>
</dbReference>
<dbReference type="Proteomes" id="UP000217790">
    <property type="component" value="Unassembled WGS sequence"/>
</dbReference>
<dbReference type="AlphaFoldDB" id="A0A2H3EL14"/>
<name>A0A2H3EL14_ARMGA</name>
<keyword evidence="2" id="KW-1185">Reference proteome</keyword>
<organism evidence="1 2">
    <name type="scientific">Armillaria gallica</name>
    <name type="common">Bulbous honey fungus</name>
    <name type="synonym">Armillaria bulbosa</name>
    <dbReference type="NCBI Taxonomy" id="47427"/>
    <lineage>
        <taxon>Eukaryota</taxon>
        <taxon>Fungi</taxon>
        <taxon>Dikarya</taxon>
        <taxon>Basidiomycota</taxon>
        <taxon>Agaricomycotina</taxon>
        <taxon>Agaricomycetes</taxon>
        <taxon>Agaricomycetidae</taxon>
        <taxon>Agaricales</taxon>
        <taxon>Marasmiineae</taxon>
        <taxon>Physalacriaceae</taxon>
        <taxon>Armillaria</taxon>
    </lineage>
</organism>
<proteinExistence type="predicted"/>
<evidence type="ECO:0000313" key="1">
    <source>
        <dbReference type="EMBL" id="PBL03923.1"/>
    </source>
</evidence>
<protein>
    <submittedName>
        <fullName evidence="1">Uncharacterized protein</fullName>
    </submittedName>
</protein>
<accession>A0A2H3EL14</accession>
<sequence length="68" mass="7890">MSLKIPAQGSTSHPSPLHLYSTTTFTSPQFRSLLAFTFTPDRDIPALRIPSFSYSWYCQQKRLFHQRV</sequence>
<dbReference type="InParanoid" id="A0A2H3EL14"/>